<organism evidence="11 12">
    <name type="scientific">Streptomyces noursei</name>
    <name type="common">Streptomyces albulus</name>
    <dbReference type="NCBI Taxonomy" id="1971"/>
    <lineage>
        <taxon>Bacteria</taxon>
        <taxon>Bacillati</taxon>
        <taxon>Actinomycetota</taxon>
        <taxon>Actinomycetes</taxon>
        <taxon>Kitasatosporales</taxon>
        <taxon>Streptomycetaceae</taxon>
        <taxon>Streptomyces</taxon>
    </lineage>
</organism>
<evidence type="ECO:0000259" key="10">
    <source>
        <dbReference type="SMART" id="SM00387"/>
    </source>
</evidence>
<evidence type="ECO:0000256" key="3">
    <source>
        <dbReference type="ARBA" id="ARBA00022553"/>
    </source>
</evidence>
<sequence>MPRGAYTPAVTIKSTRGRALVRSAVEAVPAAAAMLATDRIVAQFTDVPGNRWLTLGLGAAGLGCFVLRRRWPVAALWGLAAVLGALPAAGLPAAVAAYGVGRRVGGRVAGRVPCRPLVLGAAVVLPVLTALPDPRLGVVLSAVAVAGPGLVGTVTGQQDRLVVALRDRAEAAADASRLAERARIAAEMHDLIGHRLSLVSLYAGGLELALGKRAPELRDDAVRLRGATREALDELGGVLGVLGPLDGSPTDTTGLRADIGTLTEASASAGARARLEWTGPDLTDASPMVRRALHRVVREALTNAHRYAPGAAVTVHVNVDEHRVRVRVCNTRPTGAPAPAGTGRGLAGIRERVALLGGEVRTGATEDGGFAVRADLPLAASAPRPAGGAAVSESAQPRWLRPAAGVLGLAVVAGMLVLGLRYAYLPPAPAAREDAGSVRLGMTRAEVVSVVGVDSGAARAAAVGHAPPRPAGTSCLYPYPSAPSAPGRGGRLTLARYCFTDGRLTGIDFFDVPMEAG</sequence>
<dbReference type="GO" id="GO:0005524">
    <property type="term" value="F:ATP binding"/>
    <property type="evidence" value="ECO:0007669"/>
    <property type="project" value="UniProtKB-KW"/>
</dbReference>
<dbReference type="EC" id="2.7.13.3" evidence="2"/>
<feature type="domain" description="Histidine kinase/HSP90-like ATPase" evidence="10">
    <location>
        <begin position="288"/>
        <end position="380"/>
    </location>
</feature>
<feature type="transmembrane region" description="Helical" evidence="9">
    <location>
        <begin position="52"/>
        <end position="68"/>
    </location>
</feature>
<dbReference type="PANTHER" id="PTHR24421">
    <property type="entry name" value="NITRATE/NITRITE SENSOR PROTEIN NARX-RELATED"/>
    <property type="match status" value="1"/>
</dbReference>
<dbReference type="Proteomes" id="UP000236047">
    <property type="component" value="Unassembled WGS sequence"/>
</dbReference>
<protein>
    <recommendedName>
        <fullName evidence="2">histidine kinase</fullName>
        <ecNumber evidence="2">2.7.13.3</ecNumber>
    </recommendedName>
</protein>
<gene>
    <name evidence="11" type="ORF">AOB60_28850</name>
</gene>
<keyword evidence="12" id="KW-1185">Reference proteome</keyword>
<dbReference type="SUPFAM" id="SSF55874">
    <property type="entry name" value="ATPase domain of HSP90 chaperone/DNA topoisomerase II/histidine kinase"/>
    <property type="match status" value="1"/>
</dbReference>
<keyword evidence="9" id="KW-1133">Transmembrane helix</keyword>
<keyword evidence="9" id="KW-0812">Transmembrane</keyword>
<evidence type="ECO:0000256" key="8">
    <source>
        <dbReference type="ARBA" id="ARBA00023012"/>
    </source>
</evidence>
<dbReference type="EMBL" id="LJSN01000003">
    <property type="protein sequence ID" value="PNE39625.1"/>
    <property type="molecule type" value="Genomic_DNA"/>
</dbReference>
<dbReference type="InterPro" id="IPR050482">
    <property type="entry name" value="Sensor_HK_TwoCompSys"/>
</dbReference>
<keyword evidence="3" id="KW-0597">Phosphoprotein</keyword>
<evidence type="ECO:0000256" key="9">
    <source>
        <dbReference type="SAM" id="Phobius"/>
    </source>
</evidence>
<dbReference type="PANTHER" id="PTHR24421:SF10">
    <property type="entry name" value="NITRATE_NITRITE SENSOR PROTEIN NARQ"/>
    <property type="match status" value="1"/>
</dbReference>
<dbReference type="CDD" id="cd16917">
    <property type="entry name" value="HATPase_UhpB-NarQ-NarX-like"/>
    <property type="match status" value="1"/>
</dbReference>
<proteinExistence type="predicted"/>
<dbReference type="Pfam" id="PF02518">
    <property type="entry name" value="HATPase_c"/>
    <property type="match status" value="1"/>
</dbReference>
<dbReference type="GO" id="GO:0046983">
    <property type="term" value="F:protein dimerization activity"/>
    <property type="evidence" value="ECO:0007669"/>
    <property type="project" value="InterPro"/>
</dbReference>
<name>A0A2N8PF22_STRNR</name>
<dbReference type="InterPro" id="IPR036890">
    <property type="entry name" value="HATPase_C_sf"/>
</dbReference>
<dbReference type="GO" id="GO:0000155">
    <property type="term" value="F:phosphorelay sensor kinase activity"/>
    <property type="evidence" value="ECO:0007669"/>
    <property type="project" value="InterPro"/>
</dbReference>
<comment type="catalytic activity">
    <reaction evidence="1">
        <text>ATP + protein L-histidine = ADP + protein N-phospho-L-histidine.</text>
        <dbReference type="EC" id="2.7.13.3"/>
    </reaction>
</comment>
<dbReference type="SMART" id="SM00387">
    <property type="entry name" value="HATPase_c"/>
    <property type="match status" value="1"/>
</dbReference>
<evidence type="ECO:0000256" key="4">
    <source>
        <dbReference type="ARBA" id="ARBA00022679"/>
    </source>
</evidence>
<keyword evidence="6" id="KW-0418">Kinase</keyword>
<accession>A0A2N8PF22</accession>
<evidence type="ECO:0000256" key="1">
    <source>
        <dbReference type="ARBA" id="ARBA00000085"/>
    </source>
</evidence>
<dbReference type="InterPro" id="IPR003594">
    <property type="entry name" value="HATPase_dom"/>
</dbReference>
<keyword evidence="7" id="KW-0067">ATP-binding</keyword>
<dbReference type="Gene3D" id="1.20.5.1930">
    <property type="match status" value="1"/>
</dbReference>
<evidence type="ECO:0000313" key="11">
    <source>
        <dbReference type="EMBL" id="PNE39625.1"/>
    </source>
</evidence>
<evidence type="ECO:0000256" key="6">
    <source>
        <dbReference type="ARBA" id="ARBA00022777"/>
    </source>
</evidence>
<keyword evidence="4" id="KW-0808">Transferase</keyword>
<evidence type="ECO:0000313" key="12">
    <source>
        <dbReference type="Proteomes" id="UP000236047"/>
    </source>
</evidence>
<keyword evidence="9" id="KW-0472">Membrane</keyword>
<dbReference type="Gene3D" id="3.30.565.10">
    <property type="entry name" value="Histidine kinase-like ATPase, C-terminal domain"/>
    <property type="match status" value="1"/>
</dbReference>
<dbReference type="GO" id="GO:0016020">
    <property type="term" value="C:membrane"/>
    <property type="evidence" value="ECO:0007669"/>
    <property type="project" value="InterPro"/>
</dbReference>
<evidence type="ECO:0000256" key="7">
    <source>
        <dbReference type="ARBA" id="ARBA00022840"/>
    </source>
</evidence>
<dbReference type="AlphaFoldDB" id="A0A2N8PF22"/>
<feature type="transmembrane region" description="Helical" evidence="9">
    <location>
        <begin position="403"/>
        <end position="424"/>
    </location>
</feature>
<evidence type="ECO:0000256" key="5">
    <source>
        <dbReference type="ARBA" id="ARBA00022741"/>
    </source>
</evidence>
<dbReference type="Pfam" id="PF07730">
    <property type="entry name" value="HisKA_3"/>
    <property type="match status" value="1"/>
</dbReference>
<reference evidence="12" key="1">
    <citation type="submission" date="2015-09" db="EMBL/GenBank/DDBJ databases">
        <authorList>
            <person name="Graham D.E."/>
            <person name="Mahan K.M."/>
            <person name="Klingeman D.M."/>
            <person name="Fida T."/>
            <person name="Giannone R.J."/>
            <person name="Hettich R.L."/>
            <person name="Parry R.J."/>
            <person name="Spain J.C."/>
        </authorList>
    </citation>
    <scope>NUCLEOTIDE SEQUENCE [LARGE SCALE GENOMIC DNA]</scope>
    <source>
        <strain evidence="12">JCM 4701</strain>
    </source>
</reference>
<dbReference type="InterPro" id="IPR011712">
    <property type="entry name" value="Sig_transdc_His_kin_sub3_dim/P"/>
</dbReference>
<feature type="transmembrane region" description="Helical" evidence="9">
    <location>
        <begin position="74"/>
        <end position="100"/>
    </location>
</feature>
<keyword evidence="8" id="KW-0902">Two-component regulatory system</keyword>
<keyword evidence="5" id="KW-0547">Nucleotide-binding</keyword>
<comment type="caution">
    <text evidence="11">The sequence shown here is derived from an EMBL/GenBank/DDBJ whole genome shotgun (WGS) entry which is preliminary data.</text>
</comment>
<evidence type="ECO:0000256" key="2">
    <source>
        <dbReference type="ARBA" id="ARBA00012438"/>
    </source>
</evidence>